<feature type="compositionally biased region" description="Low complexity" evidence="1">
    <location>
        <begin position="8"/>
        <end position="21"/>
    </location>
</feature>
<dbReference type="EMBL" id="JW869410">
    <property type="protein sequence ID" value="AFP01928.1"/>
    <property type="molecule type" value="mRNA"/>
</dbReference>
<dbReference type="PANTHER" id="PTHR16230">
    <property type="entry name" value="CAPPUCCINO"/>
    <property type="match status" value="1"/>
</dbReference>
<evidence type="ECO:0000313" key="2">
    <source>
        <dbReference type="EMBL" id="AFP01928.1"/>
    </source>
</evidence>
<dbReference type="AlphaFoldDB" id="V9KSU9"/>
<dbReference type="GO" id="GO:0031083">
    <property type="term" value="C:BLOC-1 complex"/>
    <property type="evidence" value="ECO:0007669"/>
    <property type="project" value="TreeGrafter"/>
</dbReference>
<proteinExistence type="evidence at transcript level"/>
<accession>V9KSU9</accession>
<protein>
    <submittedName>
        <fullName evidence="2">Cappuccino-like protein</fullName>
    </submittedName>
</protein>
<name>V9KSU9_CALMI</name>
<reference evidence="2" key="1">
    <citation type="journal article" date="2014" name="Nature">
        <title>Elephant shark genome provides unique insights into gnathostome evolution.</title>
        <authorList>
            <consortium name="International Elephant Shark Genome Sequencing Consortium"/>
            <person name="Venkatesh B."/>
            <person name="Lee A.P."/>
            <person name="Ravi V."/>
            <person name="Maurya A.K."/>
            <person name="Lian M.M."/>
            <person name="Swann J.B."/>
            <person name="Ohta Y."/>
            <person name="Flajnik M.F."/>
            <person name="Sutoh Y."/>
            <person name="Kasahara M."/>
            <person name="Hoon S."/>
            <person name="Gangu V."/>
            <person name="Roy S.W."/>
            <person name="Irimia M."/>
            <person name="Korzh V."/>
            <person name="Kondrychyn I."/>
            <person name="Lim Z.W."/>
            <person name="Tay B.H."/>
            <person name="Tohari S."/>
            <person name="Kong K.W."/>
            <person name="Ho S."/>
            <person name="Lorente-Galdos B."/>
            <person name="Quilez J."/>
            <person name="Marques-Bonet T."/>
            <person name="Raney B.J."/>
            <person name="Ingham P.W."/>
            <person name="Tay A."/>
            <person name="Hillier L.W."/>
            <person name="Minx P."/>
            <person name="Boehm T."/>
            <person name="Wilson R.K."/>
            <person name="Brenner S."/>
            <person name="Warren W.C."/>
        </authorList>
    </citation>
    <scope>NUCLEOTIDE SEQUENCE</scope>
    <source>
        <tissue evidence="2">Intestine</tissue>
    </source>
</reference>
<dbReference type="InterPro" id="IPR024857">
    <property type="entry name" value="Cappuccino"/>
</dbReference>
<evidence type="ECO:0000256" key="1">
    <source>
        <dbReference type="SAM" id="MobiDB-lite"/>
    </source>
</evidence>
<sequence>MAQQNCSKTGPTAPAKPPAGTEKSRVSDFCNYESRMKFVRGGSGQQQQQQQQGGEGGEDALRSTARSYAAYLTADAHEEVQQLESSLEEMLIKVDEFCGMLDMIRNDSSQVVNENIPQIHKKADEMRQMYKKIDKLEVFVKMIGQNVGALDEQVTQAEAELGMFPNAFKKILHSFSAQSFLNKSSSPKKQQRKYEPASLFKTEDYFPAEHSQSQE</sequence>
<organism evidence="2">
    <name type="scientific">Callorhinchus milii</name>
    <name type="common">Ghost shark</name>
    <dbReference type="NCBI Taxonomy" id="7868"/>
    <lineage>
        <taxon>Eukaryota</taxon>
        <taxon>Metazoa</taxon>
        <taxon>Chordata</taxon>
        <taxon>Craniata</taxon>
        <taxon>Vertebrata</taxon>
        <taxon>Chondrichthyes</taxon>
        <taxon>Holocephali</taxon>
        <taxon>Chimaeriformes</taxon>
        <taxon>Callorhinchidae</taxon>
        <taxon>Callorhinchus</taxon>
    </lineage>
</organism>
<feature type="region of interest" description="Disordered" evidence="1">
    <location>
        <begin position="1"/>
        <end position="60"/>
    </location>
</feature>
<dbReference type="PANTHER" id="PTHR16230:SF3">
    <property type="entry name" value="BIOGENESIS OF LYSOSOMAL ORGANELLES COMPLEX-1, SUBUNIT 4, CAPPUCCINO"/>
    <property type="match status" value="1"/>
</dbReference>